<comment type="caution">
    <text evidence="2">The sequence shown here is derived from an EMBL/GenBank/DDBJ whole genome shotgun (WGS) entry which is preliminary data.</text>
</comment>
<dbReference type="Proteomes" id="UP000322699">
    <property type="component" value="Unassembled WGS sequence"/>
</dbReference>
<organism evidence="2 3">
    <name type="scientific">Rubripirellula obstinata</name>
    <dbReference type="NCBI Taxonomy" id="406547"/>
    <lineage>
        <taxon>Bacteria</taxon>
        <taxon>Pseudomonadati</taxon>
        <taxon>Planctomycetota</taxon>
        <taxon>Planctomycetia</taxon>
        <taxon>Pirellulales</taxon>
        <taxon>Pirellulaceae</taxon>
        <taxon>Rubripirellula</taxon>
    </lineage>
</organism>
<keyword evidence="3" id="KW-1185">Reference proteome</keyword>
<dbReference type="Pfam" id="PF07585">
    <property type="entry name" value="BBP7"/>
    <property type="match status" value="1"/>
</dbReference>
<proteinExistence type="predicted"/>
<accession>A0A5B1CDA0</accession>
<sequence length="693" mass="73491">MPGLSNRPLPFWRTISLNLSDVRWMDVDAATGTASTHMDANLDVHLKLAKDSNNMKSKFLRRTAIAVSMSAFALSGVANADQRYSSPSRWNNFRPALDEALAAEDAADNLLGGMAEDLPAPRMAAPRMDSPRGESIQQGTIDRSRVQDQIPQSSYQPAQSNHQHGSAHHPTPAHQNQPMGNVVTGQPHYSGGYPPASYSDQQQYSTDQHSHQHMGNYSTMPTPAGTIVGSGGIHGGSDCQSCQGGAGHDYANSSPSPYAQAMSSPWDGGSCGDGGYGNHSGFAAGRGAGFGAGRGAGFGGVRPELFPWFGGANILFFALQEGQGRPIAAGLNSRFRTDDLDPSDRVGFDVSAGRYLGCGRYGLGVRFFQWNPGIESHTVQGSDIRAAQPQYRDALLNFGSGAENVYDHIDGETTATVDIGADNIPGTADDIQGGAYQVRMTRDLNFYGLELDLFSFGLMGAQRAAYAGCGPAGHGLGAGLGLGRGRGLGGAAGPLVRSNSGRTRIRTSHGIRYLRITDETNVAYGVDYDDVAGGDANNNGTLDSRTTIFDDLDTENELLGYQFGGMLTYCIGNRIDLNIGGKFGIYGNRATMDHRLGTDTQVAYLTAGGTDNIDTHSSDTVLATLGELDLGVGYRVTRGWTVRGGYRLMGITGVANAVDSRTVAYNNVADLGQVQADDSYLLHGAYVGGEYNW</sequence>
<dbReference type="EMBL" id="VRLW01000001">
    <property type="protein sequence ID" value="KAA1257719.1"/>
    <property type="molecule type" value="Genomic_DNA"/>
</dbReference>
<reference evidence="2 3" key="1">
    <citation type="submission" date="2019-08" db="EMBL/GenBank/DDBJ databases">
        <title>Deep-cultivation of Planctomycetes and their phenomic and genomic characterization uncovers novel biology.</title>
        <authorList>
            <person name="Wiegand S."/>
            <person name="Jogler M."/>
            <person name="Boedeker C."/>
            <person name="Pinto D."/>
            <person name="Vollmers J."/>
            <person name="Rivas-Marin E."/>
            <person name="Kohn T."/>
            <person name="Peeters S.H."/>
            <person name="Heuer A."/>
            <person name="Rast P."/>
            <person name="Oberbeckmann S."/>
            <person name="Bunk B."/>
            <person name="Jeske O."/>
            <person name="Meyerdierks A."/>
            <person name="Storesund J.E."/>
            <person name="Kallscheuer N."/>
            <person name="Luecker S."/>
            <person name="Lage O.M."/>
            <person name="Pohl T."/>
            <person name="Merkel B.J."/>
            <person name="Hornburger P."/>
            <person name="Mueller R.-W."/>
            <person name="Bruemmer F."/>
            <person name="Labrenz M."/>
            <person name="Spormann A.M."/>
            <person name="Op Den Camp H."/>
            <person name="Overmann J."/>
            <person name="Amann R."/>
            <person name="Jetten M.S.M."/>
            <person name="Mascher T."/>
            <person name="Medema M.H."/>
            <person name="Devos D.P."/>
            <person name="Kaster A.-K."/>
            <person name="Ovreas L."/>
            <person name="Rohde M."/>
            <person name="Galperin M.Y."/>
            <person name="Jogler C."/>
        </authorList>
    </citation>
    <scope>NUCLEOTIDE SEQUENCE [LARGE SCALE GENOMIC DNA]</scope>
    <source>
        <strain evidence="2 3">LF1</strain>
    </source>
</reference>
<name>A0A5B1CDA0_9BACT</name>
<evidence type="ECO:0000313" key="2">
    <source>
        <dbReference type="EMBL" id="KAA1257719.1"/>
    </source>
</evidence>
<feature type="region of interest" description="Disordered" evidence="1">
    <location>
        <begin position="121"/>
        <end position="191"/>
    </location>
</feature>
<feature type="compositionally biased region" description="Polar residues" evidence="1">
    <location>
        <begin position="135"/>
        <end position="164"/>
    </location>
</feature>
<gene>
    <name evidence="2" type="ORF">LF1_02080</name>
</gene>
<protein>
    <submittedName>
        <fullName evidence="2">Uncharacterized protein</fullName>
    </submittedName>
</protein>
<dbReference type="InterPro" id="IPR011446">
    <property type="entry name" value="BBP7"/>
</dbReference>
<evidence type="ECO:0000256" key="1">
    <source>
        <dbReference type="SAM" id="MobiDB-lite"/>
    </source>
</evidence>
<dbReference type="AlphaFoldDB" id="A0A5B1CDA0"/>
<evidence type="ECO:0000313" key="3">
    <source>
        <dbReference type="Proteomes" id="UP000322699"/>
    </source>
</evidence>